<dbReference type="PROSITE" id="PS50088">
    <property type="entry name" value="ANK_REPEAT"/>
    <property type="match status" value="1"/>
</dbReference>
<reference evidence="3" key="1">
    <citation type="journal article" date="2016" name="Nat. Commun.">
        <title>The Gonium pectorale genome demonstrates co-option of cell cycle regulation during the evolution of multicellularity.</title>
        <authorList>
            <person name="Hanschen E.R."/>
            <person name="Marriage T.N."/>
            <person name="Ferris P.J."/>
            <person name="Hamaji T."/>
            <person name="Toyoda A."/>
            <person name="Fujiyama A."/>
            <person name="Neme R."/>
            <person name="Noguchi H."/>
            <person name="Minakuchi Y."/>
            <person name="Suzuki M."/>
            <person name="Kawai-Toyooka H."/>
            <person name="Smith D.R."/>
            <person name="Sparks H."/>
            <person name="Anderson J."/>
            <person name="Bakaric R."/>
            <person name="Luria V."/>
            <person name="Karger A."/>
            <person name="Kirschner M.W."/>
            <person name="Durand P.M."/>
            <person name="Michod R.E."/>
            <person name="Nozaki H."/>
            <person name="Olson B.J."/>
        </authorList>
    </citation>
    <scope>NUCLEOTIDE SEQUENCE [LARGE SCALE GENOMIC DNA]</scope>
    <source>
        <strain evidence="3">NIES-2863</strain>
    </source>
</reference>
<dbReference type="Gene3D" id="1.25.40.20">
    <property type="entry name" value="Ankyrin repeat-containing domain"/>
    <property type="match status" value="1"/>
</dbReference>
<dbReference type="AlphaFoldDB" id="A0A150GRS3"/>
<dbReference type="InterPro" id="IPR039323">
    <property type="entry name" value="ANKRD_45/46/60"/>
</dbReference>
<accession>A0A150GRS3</accession>
<dbReference type="PROSITE" id="PS50297">
    <property type="entry name" value="ANK_REP_REGION"/>
    <property type="match status" value="1"/>
</dbReference>
<keyword evidence="3" id="KW-1185">Reference proteome</keyword>
<feature type="repeat" description="ANK" evidence="1">
    <location>
        <begin position="35"/>
        <end position="67"/>
    </location>
</feature>
<dbReference type="PANTHER" id="PTHR22677">
    <property type="entry name" value="ANKYRIN REPEAT DOMAIN-CONTAINING PROTEIN 60"/>
    <property type="match status" value="1"/>
</dbReference>
<dbReference type="STRING" id="33097.A0A150GRS3"/>
<dbReference type="SUPFAM" id="SSF48403">
    <property type="entry name" value="Ankyrin repeat"/>
    <property type="match status" value="1"/>
</dbReference>
<dbReference type="SMART" id="SM00248">
    <property type="entry name" value="ANK"/>
    <property type="match status" value="2"/>
</dbReference>
<organism evidence="2 3">
    <name type="scientific">Gonium pectorale</name>
    <name type="common">Green alga</name>
    <dbReference type="NCBI Taxonomy" id="33097"/>
    <lineage>
        <taxon>Eukaryota</taxon>
        <taxon>Viridiplantae</taxon>
        <taxon>Chlorophyta</taxon>
        <taxon>core chlorophytes</taxon>
        <taxon>Chlorophyceae</taxon>
        <taxon>CS clade</taxon>
        <taxon>Chlamydomonadales</taxon>
        <taxon>Volvocaceae</taxon>
        <taxon>Gonium</taxon>
    </lineage>
</organism>
<evidence type="ECO:0000256" key="1">
    <source>
        <dbReference type="PROSITE-ProRule" id="PRU00023"/>
    </source>
</evidence>
<dbReference type="InterPro" id="IPR036770">
    <property type="entry name" value="Ankyrin_rpt-contain_sf"/>
</dbReference>
<comment type="caution">
    <text evidence="2">The sequence shown here is derived from an EMBL/GenBank/DDBJ whole genome shotgun (WGS) entry which is preliminary data.</text>
</comment>
<keyword evidence="1" id="KW-0040">ANK repeat</keyword>
<dbReference type="OrthoDB" id="548769at2759"/>
<dbReference type="PANTHER" id="PTHR22677:SF4">
    <property type="entry name" value="USHER SYNDROME TYPE-1G PROTEIN-LIKE PROTEIN"/>
    <property type="match status" value="1"/>
</dbReference>
<name>A0A150GRS3_GONPE</name>
<dbReference type="Pfam" id="PF12796">
    <property type="entry name" value="Ank_2"/>
    <property type="match status" value="1"/>
</dbReference>
<protein>
    <submittedName>
        <fullName evidence="2">Uncharacterized protein</fullName>
    </submittedName>
</protein>
<evidence type="ECO:0000313" key="2">
    <source>
        <dbReference type="EMBL" id="KXZ52020.1"/>
    </source>
</evidence>
<dbReference type="Proteomes" id="UP000075714">
    <property type="component" value="Unassembled WGS sequence"/>
</dbReference>
<evidence type="ECO:0000313" key="3">
    <source>
        <dbReference type="Proteomes" id="UP000075714"/>
    </source>
</evidence>
<dbReference type="InterPro" id="IPR002110">
    <property type="entry name" value="Ankyrin_rpt"/>
</dbReference>
<gene>
    <name evidence="2" type="ORF">GPECTOR_10g1043</name>
</gene>
<proteinExistence type="predicted"/>
<sequence length="72" mass="7278">MQTGATPLYMAAQGHVEAIAALLQAGANKDAAEEDGSTPLYIATQKGHIGAIAAPLQAGANKHAATKVPVVW</sequence>
<dbReference type="EMBL" id="LSYV01000011">
    <property type="protein sequence ID" value="KXZ52020.1"/>
    <property type="molecule type" value="Genomic_DNA"/>
</dbReference>